<evidence type="ECO:0000313" key="4">
    <source>
        <dbReference type="EMBL" id="MFD2627889.1"/>
    </source>
</evidence>
<name>A0ABW5PX69_9BACI</name>
<sequence length="151" mass="17190">MIKKIIHNNRGFTLIEIIASIALLALVVMLLLPIFPQIFHWTGKTEDELTASNLVGQVAYDLKNNEQIDFANVDSCNGGNMGNKTPISEIYEINEIKYQAFYQLCAEDSIELNKSQLYQARLLIYKENNNHDLVSESYTYVKVLNNQGEQS</sequence>
<evidence type="ECO:0000313" key="5">
    <source>
        <dbReference type="Proteomes" id="UP001597451"/>
    </source>
</evidence>
<keyword evidence="2" id="KW-0178">Competence</keyword>
<keyword evidence="3" id="KW-0812">Transmembrane</keyword>
<keyword evidence="3" id="KW-1133">Transmembrane helix</keyword>
<reference evidence="5" key="1">
    <citation type="journal article" date="2019" name="Int. J. Syst. Evol. Microbiol.">
        <title>The Global Catalogue of Microorganisms (GCM) 10K type strain sequencing project: providing services to taxonomists for standard genome sequencing and annotation.</title>
        <authorList>
            <consortium name="The Broad Institute Genomics Platform"/>
            <consortium name="The Broad Institute Genome Sequencing Center for Infectious Disease"/>
            <person name="Wu L."/>
            <person name="Ma J."/>
        </authorList>
    </citation>
    <scope>NUCLEOTIDE SEQUENCE [LARGE SCALE GENOMIC DNA]</scope>
    <source>
        <strain evidence="5">TISTR 1858</strain>
    </source>
</reference>
<proteinExistence type="predicted"/>
<keyword evidence="5" id="KW-1185">Reference proteome</keyword>
<evidence type="ECO:0000256" key="1">
    <source>
        <dbReference type="ARBA" id="ARBA00004241"/>
    </source>
</evidence>
<accession>A0ABW5PX69</accession>
<dbReference type="Proteomes" id="UP001597451">
    <property type="component" value="Unassembled WGS sequence"/>
</dbReference>
<protein>
    <submittedName>
        <fullName evidence="4">Prepilin-type N-terminal cleavage/methylation domain-containing protein</fullName>
    </submittedName>
</protein>
<dbReference type="NCBIfam" id="TIGR02532">
    <property type="entry name" value="IV_pilin_GFxxxE"/>
    <property type="match status" value="1"/>
</dbReference>
<feature type="transmembrane region" description="Helical" evidence="3">
    <location>
        <begin position="12"/>
        <end position="35"/>
    </location>
</feature>
<comment type="subcellular location">
    <subcellularLocation>
        <location evidence="1">Cell surface</location>
    </subcellularLocation>
</comment>
<dbReference type="RefSeq" id="WP_379560560.1">
    <property type="nucleotide sequence ID" value="NZ_CP085256.1"/>
</dbReference>
<dbReference type="InterPro" id="IPR012902">
    <property type="entry name" value="N_methyl_site"/>
</dbReference>
<dbReference type="PROSITE" id="PS00409">
    <property type="entry name" value="PROKAR_NTER_METHYL"/>
    <property type="match status" value="1"/>
</dbReference>
<organism evidence="4 5">
    <name type="scientific">Oceanobacillus kapialis</name>
    <dbReference type="NCBI Taxonomy" id="481353"/>
    <lineage>
        <taxon>Bacteria</taxon>
        <taxon>Bacillati</taxon>
        <taxon>Bacillota</taxon>
        <taxon>Bacilli</taxon>
        <taxon>Bacillales</taxon>
        <taxon>Bacillaceae</taxon>
        <taxon>Oceanobacillus</taxon>
    </lineage>
</organism>
<evidence type="ECO:0000256" key="2">
    <source>
        <dbReference type="ARBA" id="ARBA00023287"/>
    </source>
</evidence>
<evidence type="ECO:0000256" key="3">
    <source>
        <dbReference type="SAM" id="Phobius"/>
    </source>
</evidence>
<keyword evidence="3" id="KW-0472">Membrane</keyword>
<dbReference type="EMBL" id="JBHUMX010000007">
    <property type="protein sequence ID" value="MFD2627889.1"/>
    <property type="molecule type" value="Genomic_DNA"/>
</dbReference>
<comment type="caution">
    <text evidence="4">The sequence shown here is derived from an EMBL/GenBank/DDBJ whole genome shotgun (WGS) entry which is preliminary data.</text>
</comment>
<dbReference type="Pfam" id="PF07963">
    <property type="entry name" value="N_methyl"/>
    <property type="match status" value="1"/>
</dbReference>
<gene>
    <name evidence="4" type="ORF">ACFSUN_03655</name>
</gene>